<comment type="similarity">
    <text evidence="5">Belongs to the class-I pyridoxal-phosphate-dependent aminotransferase family.</text>
</comment>
<dbReference type="OrthoDB" id="231967at2"/>
<dbReference type="EC" id="2.6.1.-" evidence="5"/>
<dbReference type="CDD" id="cd00609">
    <property type="entry name" value="AAT_like"/>
    <property type="match status" value="1"/>
</dbReference>
<evidence type="ECO:0000259" key="6">
    <source>
        <dbReference type="Pfam" id="PF00155"/>
    </source>
</evidence>
<dbReference type="Gene3D" id="3.90.1150.10">
    <property type="entry name" value="Aspartate Aminotransferase, domain 1"/>
    <property type="match status" value="1"/>
</dbReference>
<dbReference type="InterPro" id="IPR004838">
    <property type="entry name" value="NHTrfase_class1_PyrdxlP-BS"/>
</dbReference>
<dbReference type="PRINTS" id="PR00753">
    <property type="entry name" value="ACCSYNTHASE"/>
</dbReference>
<evidence type="ECO:0000256" key="5">
    <source>
        <dbReference type="RuleBase" id="RU000481"/>
    </source>
</evidence>
<dbReference type="SUPFAM" id="SSF53383">
    <property type="entry name" value="PLP-dependent transferases"/>
    <property type="match status" value="1"/>
</dbReference>
<keyword evidence="2 5" id="KW-0032">Aminotransferase</keyword>
<evidence type="ECO:0000313" key="7">
    <source>
        <dbReference type="EMBL" id="QDV07551.1"/>
    </source>
</evidence>
<dbReference type="AlphaFoldDB" id="A0A518ETY5"/>
<keyword evidence="4" id="KW-0663">Pyridoxal phosphate</keyword>
<dbReference type="InterPro" id="IPR004839">
    <property type="entry name" value="Aminotransferase_I/II_large"/>
</dbReference>
<proteinExistence type="inferred from homology"/>
<evidence type="ECO:0000256" key="3">
    <source>
        <dbReference type="ARBA" id="ARBA00022679"/>
    </source>
</evidence>
<name>A0A518ETY5_9BACT</name>
<dbReference type="Pfam" id="PF00155">
    <property type="entry name" value="Aminotran_1_2"/>
    <property type="match status" value="1"/>
</dbReference>
<dbReference type="EMBL" id="CP036434">
    <property type="protein sequence ID" value="QDV07551.1"/>
    <property type="molecule type" value="Genomic_DNA"/>
</dbReference>
<protein>
    <recommendedName>
        <fullName evidence="5">Aminotransferase</fullName>
        <ecNumber evidence="5">2.6.1.-</ecNumber>
    </recommendedName>
</protein>
<dbReference type="GO" id="GO:0005737">
    <property type="term" value="C:cytoplasm"/>
    <property type="evidence" value="ECO:0007669"/>
    <property type="project" value="TreeGrafter"/>
</dbReference>
<keyword evidence="8" id="KW-1185">Reference proteome</keyword>
<dbReference type="InterPro" id="IPR015422">
    <property type="entry name" value="PyrdxlP-dep_Trfase_small"/>
</dbReference>
<dbReference type="GO" id="GO:0016212">
    <property type="term" value="F:kynurenine-oxoglutarate transaminase activity"/>
    <property type="evidence" value="ECO:0007669"/>
    <property type="project" value="TreeGrafter"/>
</dbReference>
<feature type="domain" description="Aminotransferase class I/classII large" evidence="6">
    <location>
        <begin position="30"/>
        <end position="384"/>
    </location>
</feature>
<organism evidence="7 8">
    <name type="scientific">Saltatorellus ferox</name>
    <dbReference type="NCBI Taxonomy" id="2528018"/>
    <lineage>
        <taxon>Bacteria</taxon>
        <taxon>Pseudomonadati</taxon>
        <taxon>Planctomycetota</taxon>
        <taxon>Planctomycetia</taxon>
        <taxon>Planctomycetia incertae sedis</taxon>
        <taxon>Saltatorellus</taxon>
    </lineage>
</organism>
<dbReference type="InterPro" id="IPR015424">
    <property type="entry name" value="PyrdxlP-dep_Trfase"/>
</dbReference>
<dbReference type="Gene3D" id="3.40.640.10">
    <property type="entry name" value="Type I PLP-dependent aspartate aminotransferase-like (Major domain)"/>
    <property type="match status" value="1"/>
</dbReference>
<dbReference type="PANTHER" id="PTHR43807">
    <property type="entry name" value="FI04487P"/>
    <property type="match status" value="1"/>
</dbReference>
<evidence type="ECO:0000313" key="8">
    <source>
        <dbReference type="Proteomes" id="UP000320390"/>
    </source>
</evidence>
<sequence>MRARINQRLEGLAQSDIRAMTRAANEAGAINLGQGICDLPTPPPVAEAAIRAIQDQRSTYTYAEGDADLRRKIAAKVERVNGIRANPETDVVVTAGSAAAFTCVLHGLFDPGDGLLIPEPYYGYHVGAARVAGLVPQYVSLSAPGFVLTEEALRRAITPATRGLVLCTPSNPSGRMLTRGEIHAAERIAVEFDLFVITDEIYESITYDGREHVSPASTSKAMAERCVTILGLSKTFSITGWRLGYAVAPAELTERLKLVHDLFYICAPTPLQHGVAAGFDLPDSFFESMRADYARKRDLILGALSDIGLQPVTPEGAYYVLADVSRIGAGTAKEAAMQLMKESGVASVPGTAFFSGTGEESGQGLVRFCYAKEFEVLEEAARRLRAWGR</sequence>
<evidence type="ECO:0000256" key="2">
    <source>
        <dbReference type="ARBA" id="ARBA00022576"/>
    </source>
</evidence>
<comment type="cofactor">
    <cofactor evidence="1 5">
        <name>pyridoxal 5'-phosphate</name>
        <dbReference type="ChEBI" id="CHEBI:597326"/>
    </cofactor>
</comment>
<evidence type="ECO:0000256" key="1">
    <source>
        <dbReference type="ARBA" id="ARBA00001933"/>
    </source>
</evidence>
<dbReference type="Proteomes" id="UP000320390">
    <property type="component" value="Chromosome"/>
</dbReference>
<accession>A0A518ETY5</accession>
<dbReference type="InterPro" id="IPR015421">
    <property type="entry name" value="PyrdxlP-dep_Trfase_major"/>
</dbReference>
<dbReference type="GO" id="GO:0030170">
    <property type="term" value="F:pyridoxal phosphate binding"/>
    <property type="evidence" value="ECO:0007669"/>
    <property type="project" value="InterPro"/>
</dbReference>
<evidence type="ECO:0000256" key="4">
    <source>
        <dbReference type="ARBA" id="ARBA00022898"/>
    </source>
</evidence>
<dbReference type="InterPro" id="IPR051326">
    <property type="entry name" value="Kynurenine-oxoglutarate_AT"/>
</dbReference>
<keyword evidence="3 5" id="KW-0808">Transferase</keyword>
<dbReference type="PROSITE" id="PS00105">
    <property type="entry name" value="AA_TRANSFER_CLASS_1"/>
    <property type="match status" value="1"/>
</dbReference>
<reference evidence="7 8" key="1">
    <citation type="submission" date="2019-02" db="EMBL/GenBank/DDBJ databases">
        <title>Deep-cultivation of Planctomycetes and their phenomic and genomic characterization uncovers novel biology.</title>
        <authorList>
            <person name="Wiegand S."/>
            <person name="Jogler M."/>
            <person name="Boedeker C."/>
            <person name="Pinto D."/>
            <person name="Vollmers J."/>
            <person name="Rivas-Marin E."/>
            <person name="Kohn T."/>
            <person name="Peeters S.H."/>
            <person name="Heuer A."/>
            <person name="Rast P."/>
            <person name="Oberbeckmann S."/>
            <person name="Bunk B."/>
            <person name="Jeske O."/>
            <person name="Meyerdierks A."/>
            <person name="Storesund J.E."/>
            <person name="Kallscheuer N."/>
            <person name="Luecker S."/>
            <person name="Lage O.M."/>
            <person name="Pohl T."/>
            <person name="Merkel B.J."/>
            <person name="Hornburger P."/>
            <person name="Mueller R.-W."/>
            <person name="Bruemmer F."/>
            <person name="Labrenz M."/>
            <person name="Spormann A.M."/>
            <person name="Op den Camp H."/>
            <person name="Overmann J."/>
            <person name="Amann R."/>
            <person name="Jetten M.S.M."/>
            <person name="Mascher T."/>
            <person name="Medema M.H."/>
            <person name="Devos D.P."/>
            <person name="Kaster A.-K."/>
            <person name="Ovreas L."/>
            <person name="Rohde M."/>
            <person name="Galperin M.Y."/>
            <person name="Jogler C."/>
        </authorList>
    </citation>
    <scope>NUCLEOTIDE SEQUENCE [LARGE SCALE GENOMIC DNA]</scope>
    <source>
        <strain evidence="7 8">Poly30</strain>
    </source>
</reference>
<dbReference type="PANTHER" id="PTHR43807:SF20">
    <property type="entry name" value="FI04487P"/>
    <property type="match status" value="1"/>
</dbReference>
<gene>
    <name evidence="7" type="primary">aspC_1</name>
    <name evidence="7" type="ORF">Poly30_30770</name>
</gene>
<dbReference type="RefSeq" id="WP_145198677.1">
    <property type="nucleotide sequence ID" value="NZ_CP036434.1"/>
</dbReference>